<sequence length="94" mass="10544">MAQLPIMEKGRSLGCQAEWPLFYMNDFSRLGLLVPDLEQTLRALKARGYLVHENEQGCLLEVDSRDHLNGAFAALAEQQVAYELADLISCVYQG</sequence>
<accession>A0A7U3YKZ1</accession>
<dbReference type="EMBL" id="CP002364">
    <property type="protein sequence ID" value="ADW17270.1"/>
    <property type="molecule type" value="Genomic_DNA"/>
</dbReference>
<dbReference type="Proteomes" id="UP000006365">
    <property type="component" value="Chromosome"/>
</dbReference>
<keyword evidence="2" id="KW-1185">Reference proteome</keyword>
<dbReference type="KEGG" id="dpr:Despr_1098"/>
<organism evidence="1 2">
    <name type="scientific">Desulfobulbus propionicus (strain ATCC 33891 / DSM 2032 / VKM B-1956 / 1pr3)</name>
    <dbReference type="NCBI Taxonomy" id="577650"/>
    <lineage>
        <taxon>Bacteria</taxon>
        <taxon>Pseudomonadati</taxon>
        <taxon>Thermodesulfobacteriota</taxon>
        <taxon>Desulfobulbia</taxon>
        <taxon>Desulfobulbales</taxon>
        <taxon>Desulfobulbaceae</taxon>
        <taxon>Desulfobulbus</taxon>
    </lineage>
</organism>
<protein>
    <submittedName>
        <fullName evidence="1">Uncharacterized protein</fullName>
    </submittedName>
</protein>
<proteinExistence type="predicted"/>
<dbReference type="AlphaFoldDB" id="A0A7U3YKZ1"/>
<evidence type="ECO:0000313" key="2">
    <source>
        <dbReference type="Proteomes" id="UP000006365"/>
    </source>
</evidence>
<name>A0A7U3YKZ1_DESPD</name>
<reference evidence="1 2" key="1">
    <citation type="journal article" date="2011" name="Stand. Genomic Sci.">
        <title>Complete genome sequence of Desulfobulbus propionicus type strain (1pr3).</title>
        <authorList>
            <person name="Pagani I."/>
            <person name="Lapidus A."/>
            <person name="Nolan M."/>
            <person name="Lucas S."/>
            <person name="Hammon N."/>
            <person name="Deshpande S."/>
            <person name="Cheng J.F."/>
            <person name="Chertkov O."/>
            <person name="Davenport K."/>
            <person name="Tapia R."/>
            <person name="Han C."/>
            <person name="Goodwin L."/>
            <person name="Pitluck S."/>
            <person name="Liolios K."/>
            <person name="Mavromatis K."/>
            <person name="Ivanova N."/>
            <person name="Mikhailova N."/>
            <person name="Pati A."/>
            <person name="Chen A."/>
            <person name="Palaniappan K."/>
            <person name="Land M."/>
            <person name="Hauser L."/>
            <person name="Chang Y.J."/>
            <person name="Jeffries C.D."/>
            <person name="Detter J.C."/>
            <person name="Brambilla E."/>
            <person name="Kannan K.P."/>
            <person name="Djao O.D."/>
            <person name="Rohde M."/>
            <person name="Pukall R."/>
            <person name="Spring S."/>
            <person name="Goker M."/>
            <person name="Sikorski J."/>
            <person name="Woyke T."/>
            <person name="Bristow J."/>
            <person name="Eisen J.A."/>
            <person name="Markowitz V."/>
            <person name="Hugenholtz P."/>
            <person name="Kyrpides N.C."/>
            <person name="Klenk H.P."/>
        </authorList>
    </citation>
    <scope>NUCLEOTIDE SEQUENCE [LARGE SCALE GENOMIC DNA]</scope>
    <source>
        <strain evidence="2">ATCC 33891 / DSM 2032 / 1pr3</strain>
    </source>
</reference>
<evidence type="ECO:0000313" key="1">
    <source>
        <dbReference type="EMBL" id="ADW17270.1"/>
    </source>
</evidence>
<gene>
    <name evidence="1" type="ordered locus">Despr_1098</name>
</gene>